<feature type="signal peptide" evidence="1">
    <location>
        <begin position="1"/>
        <end position="20"/>
    </location>
</feature>
<comment type="caution">
    <text evidence="2">The sequence shown here is derived from an EMBL/GenBank/DDBJ whole genome shotgun (WGS) entry which is preliminary data.</text>
</comment>
<accession>A0AAW1HSQ2</accession>
<name>A0AAW1HSQ2_POPJA</name>
<reference evidence="2 3" key="1">
    <citation type="journal article" date="2024" name="BMC Genomics">
        <title>De novo assembly and annotation of Popillia japonica's genome with initial clues to its potential as an invasive pest.</title>
        <authorList>
            <person name="Cucini C."/>
            <person name="Boschi S."/>
            <person name="Funari R."/>
            <person name="Cardaioli E."/>
            <person name="Iannotti N."/>
            <person name="Marturano G."/>
            <person name="Paoli F."/>
            <person name="Bruttini M."/>
            <person name="Carapelli A."/>
            <person name="Frati F."/>
            <person name="Nardi F."/>
        </authorList>
    </citation>
    <scope>NUCLEOTIDE SEQUENCE [LARGE SCALE GENOMIC DNA]</scope>
    <source>
        <strain evidence="2">DMR45628</strain>
    </source>
</reference>
<keyword evidence="1" id="KW-0732">Signal</keyword>
<evidence type="ECO:0000256" key="1">
    <source>
        <dbReference type="SAM" id="SignalP"/>
    </source>
</evidence>
<dbReference type="AlphaFoldDB" id="A0AAW1HSQ2"/>
<evidence type="ECO:0000313" key="3">
    <source>
        <dbReference type="Proteomes" id="UP001458880"/>
    </source>
</evidence>
<gene>
    <name evidence="2" type="ORF">QE152_g39972</name>
</gene>
<protein>
    <submittedName>
        <fullName evidence="2">Uncharacterized protein</fullName>
    </submittedName>
</protein>
<feature type="chain" id="PRO_5043810921" evidence="1">
    <location>
        <begin position="21"/>
        <end position="112"/>
    </location>
</feature>
<evidence type="ECO:0000313" key="2">
    <source>
        <dbReference type="EMBL" id="KAK9679475.1"/>
    </source>
</evidence>
<organism evidence="2 3">
    <name type="scientific">Popillia japonica</name>
    <name type="common">Japanese beetle</name>
    <dbReference type="NCBI Taxonomy" id="7064"/>
    <lineage>
        <taxon>Eukaryota</taxon>
        <taxon>Metazoa</taxon>
        <taxon>Ecdysozoa</taxon>
        <taxon>Arthropoda</taxon>
        <taxon>Hexapoda</taxon>
        <taxon>Insecta</taxon>
        <taxon>Pterygota</taxon>
        <taxon>Neoptera</taxon>
        <taxon>Endopterygota</taxon>
        <taxon>Coleoptera</taxon>
        <taxon>Polyphaga</taxon>
        <taxon>Scarabaeiformia</taxon>
        <taxon>Scarabaeidae</taxon>
        <taxon>Rutelinae</taxon>
        <taxon>Popillia</taxon>
    </lineage>
</organism>
<proteinExistence type="predicted"/>
<dbReference type="Proteomes" id="UP001458880">
    <property type="component" value="Unassembled WGS sequence"/>
</dbReference>
<keyword evidence="3" id="KW-1185">Reference proteome</keyword>
<sequence length="112" mass="12550">MLLLRIQALLPILLLGHILSEMKMSDLKYFVGSYTFGNEDVRSKILYQDKYEYSGTNLLGYGDDLHNKSLNPLTTLTGVLAFEVVDEAANSNSGELQLVFTLGKETVIYDLK</sequence>
<dbReference type="EMBL" id="JASPKY010001015">
    <property type="protein sequence ID" value="KAK9679475.1"/>
    <property type="molecule type" value="Genomic_DNA"/>
</dbReference>